<dbReference type="Gene3D" id="3.40.140.10">
    <property type="entry name" value="Cytidine Deaminase, domain 2"/>
    <property type="match status" value="1"/>
</dbReference>
<dbReference type="InterPro" id="IPR046778">
    <property type="entry name" value="UPF0758_N"/>
</dbReference>
<evidence type="ECO:0000259" key="8">
    <source>
        <dbReference type="PROSITE" id="PS50249"/>
    </source>
</evidence>
<reference evidence="9" key="1">
    <citation type="submission" date="2020-10" db="EMBL/GenBank/DDBJ databases">
        <authorList>
            <person name="Gilroy R."/>
        </authorList>
    </citation>
    <scope>NUCLEOTIDE SEQUENCE</scope>
    <source>
        <strain evidence="9">ChiSjej3B21-11622</strain>
    </source>
</reference>
<dbReference type="InterPro" id="IPR001405">
    <property type="entry name" value="UPF0758"/>
</dbReference>
<evidence type="ECO:0000256" key="5">
    <source>
        <dbReference type="ARBA" id="ARBA00022833"/>
    </source>
</evidence>
<dbReference type="Proteomes" id="UP000886886">
    <property type="component" value="Unassembled WGS sequence"/>
</dbReference>
<evidence type="ECO:0000256" key="2">
    <source>
        <dbReference type="ARBA" id="ARBA00022670"/>
    </source>
</evidence>
<comment type="caution">
    <text evidence="9">The sequence shown here is derived from an EMBL/GenBank/DDBJ whole genome shotgun (WGS) entry which is preliminary data.</text>
</comment>
<dbReference type="PROSITE" id="PS01302">
    <property type="entry name" value="UPF0758"/>
    <property type="match status" value="1"/>
</dbReference>
<evidence type="ECO:0000313" key="9">
    <source>
        <dbReference type="EMBL" id="HIQ95265.1"/>
    </source>
</evidence>
<dbReference type="PROSITE" id="PS50249">
    <property type="entry name" value="MPN"/>
    <property type="match status" value="1"/>
</dbReference>
<keyword evidence="2" id="KW-0645">Protease</keyword>
<accession>A0A9D0ZUW0</accession>
<evidence type="ECO:0000256" key="1">
    <source>
        <dbReference type="ARBA" id="ARBA00010243"/>
    </source>
</evidence>
<dbReference type="Pfam" id="PF04002">
    <property type="entry name" value="RadC"/>
    <property type="match status" value="1"/>
</dbReference>
<sequence length="241" mass="27183">MTNEKTMKDLPKDEKPYEKCLSFGPQHLTDAELLAVLLRSGVKGMSALELSRKLLTASGFRKGLVGLYQLDIDELKKLPGIGEVKAIQIKCLLELSRRISKMNFEEKLSFHDPMSIAQYYMEDFRHCQQEQIYLLMLDTKGKLLAEKVISKGTVNASLVSPREIFLEALSHHAVSIVLLHNHPSGDPAPSREDLLLTERIREAGEILGIELLDHLILGDLKFVSLREQGFFRPCEKNKGVS</sequence>
<evidence type="ECO:0000256" key="7">
    <source>
        <dbReference type="RuleBase" id="RU003797"/>
    </source>
</evidence>
<name>A0A9D0ZUW0_9FIRM</name>
<dbReference type="NCBIfam" id="NF000642">
    <property type="entry name" value="PRK00024.1"/>
    <property type="match status" value="1"/>
</dbReference>
<dbReference type="PANTHER" id="PTHR30471:SF3">
    <property type="entry name" value="UPF0758 PROTEIN YEES-RELATED"/>
    <property type="match status" value="1"/>
</dbReference>
<dbReference type="AlphaFoldDB" id="A0A9D0ZUW0"/>
<dbReference type="Pfam" id="PF20582">
    <property type="entry name" value="UPF0758_N"/>
    <property type="match status" value="1"/>
</dbReference>
<keyword evidence="6" id="KW-0482">Metalloprotease</keyword>
<reference evidence="9" key="2">
    <citation type="journal article" date="2021" name="PeerJ">
        <title>Extensive microbial diversity within the chicken gut microbiome revealed by metagenomics and culture.</title>
        <authorList>
            <person name="Gilroy R."/>
            <person name="Ravi A."/>
            <person name="Getino M."/>
            <person name="Pursley I."/>
            <person name="Horton D.L."/>
            <person name="Alikhan N.F."/>
            <person name="Baker D."/>
            <person name="Gharbi K."/>
            <person name="Hall N."/>
            <person name="Watson M."/>
            <person name="Adriaenssens E.M."/>
            <person name="Foster-Nyarko E."/>
            <person name="Jarju S."/>
            <person name="Secka A."/>
            <person name="Antonio M."/>
            <person name="Oren A."/>
            <person name="Chaudhuri R.R."/>
            <person name="La Ragione R."/>
            <person name="Hildebrand F."/>
            <person name="Pallen M.J."/>
        </authorList>
    </citation>
    <scope>NUCLEOTIDE SEQUENCE</scope>
    <source>
        <strain evidence="9">ChiSjej3B21-11622</strain>
    </source>
</reference>
<evidence type="ECO:0000256" key="4">
    <source>
        <dbReference type="ARBA" id="ARBA00022801"/>
    </source>
</evidence>
<dbReference type="EMBL" id="DVFT01000024">
    <property type="protein sequence ID" value="HIQ95265.1"/>
    <property type="molecule type" value="Genomic_DNA"/>
</dbReference>
<keyword evidence="3" id="KW-0479">Metal-binding</keyword>
<dbReference type="InterPro" id="IPR025657">
    <property type="entry name" value="RadC_JAB"/>
</dbReference>
<dbReference type="GO" id="GO:0046872">
    <property type="term" value="F:metal ion binding"/>
    <property type="evidence" value="ECO:0007669"/>
    <property type="project" value="UniProtKB-KW"/>
</dbReference>
<keyword evidence="5" id="KW-0862">Zinc</keyword>
<keyword evidence="4" id="KW-0378">Hydrolase</keyword>
<dbReference type="NCBIfam" id="TIGR00608">
    <property type="entry name" value="radc"/>
    <property type="match status" value="1"/>
</dbReference>
<dbReference type="InterPro" id="IPR037518">
    <property type="entry name" value="MPN"/>
</dbReference>
<protein>
    <submittedName>
        <fullName evidence="9">DNA repair protein RadC</fullName>
    </submittedName>
</protein>
<evidence type="ECO:0000256" key="3">
    <source>
        <dbReference type="ARBA" id="ARBA00022723"/>
    </source>
</evidence>
<dbReference type="GO" id="GO:0008237">
    <property type="term" value="F:metallopeptidase activity"/>
    <property type="evidence" value="ECO:0007669"/>
    <property type="project" value="UniProtKB-KW"/>
</dbReference>
<organism evidence="9 10">
    <name type="scientific">Candidatus Limivivens merdigallinarum</name>
    <dbReference type="NCBI Taxonomy" id="2840859"/>
    <lineage>
        <taxon>Bacteria</taxon>
        <taxon>Bacillati</taxon>
        <taxon>Bacillota</taxon>
        <taxon>Clostridia</taxon>
        <taxon>Lachnospirales</taxon>
        <taxon>Lachnospiraceae</taxon>
        <taxon>Lachnospiraceae incertae sedis</taxon>
        <taxon>Candidatus Limivivens</taxon>
    </lineage>
</organism>
<dbReference type="GO" id="GO:0006508">
    <property type="term" value="P:proteolysis"/>
    <property type="evidence" value="ECO:0007669"/>
    <property type="project" value="UniProtKB-KW"/>
</dbReference>
<proteinExistence type="inferred from homology"/>
<feature type="domain" description="MPN" evidence="8">
    <location>
        <begin position="109"/>
        <end position="231"/>
    </location>
</feature>
<dbReference type="PANTHER" id="PTHR30471">
    <property type="entry name" value="DNA REPAIR PROTEIN RADC"/>
    <property type="match status" value="1"/>
</dbReference>
<comment type="similarity">
    <text evidence="1 7">Belongs to the UPF0758 family.</text>
</comment>
<dbReference type="InterPro" id="IPR020891">
    <property type="entry name" value="UPF0758_CS"/>
</dbReference>
<evidence type="ECO:0000256" key="6">
    <source>
        <dbReference type="ARBA" id="ARBA00023049"/>
    </source>
</evidence>
<evidence type="ECO:0000313" key="10">
    <source>
        <dbReference type="Proteomes" id="UP000886886"/>
    </source>
</evidence>
<dbReference type="CDD" id="cd08071">
    <property type="entry name" value="MPN_DUF2466"/>
    <property type="match status" value="1"/>
</dbReference>
<gene>
    <name evidence="9" type="primary">radC</name>
    <name evidence="9" type="ORF">IAB26_01755</name>
</gene>